<proteinExistence type="predicted"/>
<dbReference type="InterPro" id="IPR001173">
    <property type="entry name" value="Glyco_trans_2-like"/>
</dbReference>
<dbReference type="Proteomes" id="UP000230232">
    <property type="component" value="Unassembled WGS sequence"/>
</dbReference>
<dbReference type="Gene3D" id="3.90.550.10">
    <property type="entry name" value="Spore Coat Polysaccharide Biosynthesis Protein SpsA, Chain A"/>
    <property type="match status" value="1"/>
</dbReference>
<evidence type="ECO:0000313" key="3">
    <source>
        <dbReference type="EMBL" id="PIR41503.1"/>
    </source>
</evidence>
<sequence length="275" mass="32001">MKLSVIIVNYKSPELLRLCLTSIENCGLDKSLHEIIVVDSETSRETQDVVLENFPGTKLIPVKENLGYARGVNLGLNSAQGDYLLVMNPDIILNREAIDLLLNYAQNHPRTGIVAPQLLGFNGQKQDSYFRFYRPMTIIARRTILGRLPKFKKIVQHFLMAETDPEKIQHPDWVMGSILLLPRKTLAKVGGMDEKFFLYFEDVDWARRFWENGYTVTYLPTAKVYHYHQQRSKAGFDILDFIIRKETRWHVRSAIKYFRKYGFAKYSPFSSKNEE</sequence>
<dbReference type="EMBL" id="PCXO01000005">
    <property type="protein sequence ID" value="PIR41503.1"/>
    <property type="molecule type" value="Genomic_DNA"/>
</dbReference>
<accession>A0A2H0R4R7</accession>
<dbReference type="Pfam" id="PF00535">
    <property type="entry name" value="Glycos_transf_2"/>
    <property type="match status" value="1"/>
</dbReference>
<dbReference type="CDD" id="cd04186">
    <property type="entry name" value="GT_2_like_c"/>
    <property type="match status" value="1"/>
</dbReference>
<dbReference type="PANTHER" id="PTHR43179:SF7">
    <property type="entry name" value="RHAMNOSYLTRANSFERASE WBBL"/>
    <property type="match status" value="1"/>
</dbReference>
<gene>
    <name evidence="3" type="ORF">COV31_01370</name>
</gene>
<dbReference type="SUPFAM" id="SSF53448">
    <property type="entry name" value="Nucleotide-diphospho-sugar transferases"/>
    <property type="match status" value="1"/>
</dbReference>
<organism evidence="3 4">
    <name type="scientific">Candidatus Yanofskybacteria bacterium CG10_big_fil_rev_8_21_14_0_10_46_23</name>
    <dbReference type="NCBI Taxonomy" id="1975098"/>
    <lineage>
        <taxon>Bacteria</taxon>
        <taxon>Candidatus Yanofskyibacteriota</taxon>
    </lineage>
</organism>
<dbReference type="PANTHER" id="PTHR43179">
    <property type="entry name" value="RHAMNOSYLTRANSFERASE WBBL"/>
    <property type="match status" value="1"/>
</dbReference>
<feature type="domain" description="Glycosyltransferase 2-like" evidence="2">
    <location>
        <begin position="174"/>
        <end position="249"/>
    </location>
</feature>
<dbReference type="Pfam" id="PF13632">
    <property type="entry name" value="Glyco_trans_2_3"/>
    <property type="match status" value="1"/>
</dbReference>
<comment type="caution">
    <text evidence="3">The sequence shown here is derived from an EMBL/GenBank/DDBJ whole genome shotgun (WGS) entry which is preliminary data.</text>
</comment>
<evidence type="ECO:0000259" key="1">
    <source>
        <dbReference type="Pfam" id="PF00535"/>
    </source>
</evidence>
<name>A0A2H0R4R7_9BACT</name>
<protein>
    <recommendedName>
        <fullName evidence="1 2">Glycosyltransferase 2-like domain-containing protein</fullName>
    </recommendedName>
</protein>
<dbReference type="InterPro" id="IPR029044">
    <property type="entry name" value="Nucleotide-diphossugar_trans"/>
</dbReference>
<feature type="domain" description="Glycosyltransferase 2-like" evidence="1">
    <location>
        <begin position="4"/>
        <end position="132"/>
    </location>
</feature>
<reference evidence="3 4" key="1">
    <citation type="submission" date="2017-09" db="EMBL/GenBank/DDBJ databases">
        <title>Depth-based differentiation of microbial function through sediment-hosted aquifers and enrichment of novel symbionts in the deep terrestrial subsurface.</title>
        <authorList>
            <person name="Probst A.J."/>
            <person name="Ladd B."/>
            <person name="Jarett J.K."/>
            <person name="Geller-Mcgrath D.E."/>
            <person name="Sieber C.M."/>
            <person name="Emerson J.B."/>
            <person name="Anantharaman K."/>
            <person name="Thomas B.C."/>
            <person name="Malmstrom R."/>
            <person name="Stieglmeier M."/>
            <person name="Klingl A."/>
            <person name="Woyke T."/>
            <person name="Ryan C.M."/>
            <person name="Banfield J.F."/>
        </authorList>
    </citation>
    <scope>NUCLEOTIDE SEQUENCE [LARGE SCALE GENOMIC DNA]</scope>
    <source>
        <strain evidence="3">CG10_big_fil_rev_8_21_14_0_10_46_23</strain>
    </source>
</reference>
<dbReference type="AlphaFoldDB" id="A0A2H0R4R7"/>
<evidence type="ECO:0000313" key="4">
    <source>
        <dbReference type="Proteomes" id="UP000230232"/>
    </source>
</evidence>
<evidence type="ECO:0000259" key="2">
    <source>
        <dbReference type="Pfam" id="PF13632"/>
    </source>
</evidence>